<dbReference type="PANTHER" id="PTHR38537:SF8">
    <property type="entry name" value="FILAMIN-A"/>
    <property type="match status" value="1"/>
</dbReference>
<keyword evidence="5" id="KW-1185">Reference proteome</keyword>
<evidence type="ECO:0000256" key="2">
    <source>
        <dbReference type="SAM" id="MobiDB-lite"/>
    </source>
</evidence>
<accession>A0ABR2KBU1</accession>
<dbReference type="InterPro" id="IPR044801">
    <property type="entry name" value="Filamin"/>
</dbReference>
<dbReference type="SMART" id="SM00033">
    <property type="entry name" value="CH"/>
    <property type="match status" value="2"/>
</dbReference>
<feature type="compositionally biased region" description="Low complexity" evidence="2">
    <location>
        <begin position="386"/>
        <end position="398"/>
    </location>
</feature>
<protein>
    <submittedName>
        <fullName evidence="4">Actinin alpha 2</fullName>
    </submittedName>
</protein>
<dbReference type="InterPro" id="IPR001715">
    <property type="entry name" value="CH_dom"/>
</dbReference>
<dbReference type="EMBL" id="JAPFFF010000005">
    <property type="protein sequence ID" value="KAK8888595.1"/>
    <property type="molecule type" value="Genomic_DNA"/>
</dbReference>
<comment type="caution">
    <text evidence="4">The sequence shown here is derived from an EMBL/GenBank/DDBJ whole genome shotgun (WGS) entry which is preliminary data.</text>
</comment>
<evidence type="ECO:0000259" key="3">
    <source>
        <dbReference type="PROSITE" id="PS50021"/>
    </source>
</evidence>
<proteinExistence type="predicted"/>
<sequence>MKKRDEQLHIKVYSRWVANKLKNVETCHVNDITKDLADGTALIELAHILTGKKIPTAYMGKSKSKFHQIEKCEYAISVFSENGVKLGMSEATISGSDINNKNVKQTLSLIWLLILNYSIDPVVRENNDFKFHSKNINIDLNNIAKRNSIQLLSWAMEKIDKYPHIDENFCPYDLSLCALLSTYFPQEINYGKLNPNDHEANLRLANSVMERHQIPVYIRPEDLKDSNYKIDEGSLMTQLSAVKESLDGLFPSRRSLVKRKKSNQNNRLSDQNDQNFNNPTSPKDGSSKLNERCMHVKPNNQKENRIGKSGVSYNDQNPTNKKEKVVDKDRYTAHSTPSSPKQLRIRINGKLDNAIVISIKRKSHKPNDDDYPPVKYSSSDNHSKNRPNSHPNSPSNSRNKSKSSENEECKIIPIYNKNDKHHDEKYPSEENEYNVKVKHDNYEVEENFPNSVSGMQVYINKNKKKRM</sequence>
<dbReference type="PROSITE" id="PS50021">
    <property type="entry name" value="CH"/>
    <property type="match status" value="2"/>
</dbReference>
<name>A0ABR2KBU1_9EUKA</name>
<feature type="compositionally biased region" description="Basic and acidic residues" evidence="2">
    <location>
        <begin position="285"/>
        <end position="306"/>
    </location>
</feature>
<dbReference type="Proteomes" id="UP001470230">
    <property type="component" value="Unassembled WGS sequence"/>
</dbReference>
<keyword evidence="1" id="KW-0677">Repeat</keyword>
<organism evidence="4 5">
    <name type="scientific">Tritrichomonas musculus</name>
    <dbReference type="NCBI Taxonomy" id="1915356"/>
    <lineage>
        <taxon>Eukaryota</taxon>
        <taxon>Metamonada</taxon>
        <taxon>Parabasalia</taxon>
        <taxon>Tritrichomonadida</taxon>
        <taxon>Tritrichomonadidae</taxon>
        <taxon>Tritrichomonas</taxon>
    </lineage>
</organism>
<feature type="region of interest" description="Disordered" evidence="2">
    <location>
        <begin position="253"/>
        <end position="430"/>
    </location>
</feature>
<feature type="domain" description="Calponin-homology (CH)" evidence="3">
    <location>
        <begin position="7"/>
        <end position="118"/>
    </location>
</feature>
<dbReference type="PANTHER" id="PTHR38537">
    <property type="entry name" value="JITTERBUG, ISOFORM N"/>
    <property type="match status" value="1"/>
</dbReference>
<feature type="compositionally biased region" description="Basic and acidic residues" evidence="2">
    <location>
        <begin position="320"/>
        <end position="332"/>
    </location>
</feature>
<dbReference type="InterPro" id="IPR036872">
    <property type="entry name" value="CH_dom_sf"/>
</dbReference>
<evidence type="ECO:0000256" key="1">
    <source>
        <dbReference type="ARBA" id="ARBA00022737"/>
    </source>
</evidence>
<feature type="compositionally biased region" description="Polar residues" evidence="2">
    <location>
        <begin position="263"/>
        <end position="284"/>
    </location>
</feature>
<gene>
    <name evidence="4" type="ORF">M9Y10_033326</name>
</gene>
<evidence type="ECO:0000313" key="4">
    <source>
        <dbReference type="EMBL" id="KAK8888595.1"/>
    </source>
</evidence>
<feature type="domain" description="Calponin-homology (CH)" evidence="3">
    <location>
        <begin position="145"/>
        <end position="247"/>
    </location>
</feature>
<reference evidence="4 5" key="1">
    <citation type="submission" date="2024-04" db="EMBL/GenBank/DDBJ databases">
        <title>Tritrichomonas musculus Genome.</title>
        <authorList>
            <person name="Alves-Ferreira E."/>
            <person name="Grigg M."/>
            <person name="Lorenzi H."/>
            <person name="Galac M."/>
        </authorList>
    </citation>
    <scope>NUCLEOTIDE SEQUENCE [LARGE SCALE GENOMIC DNA]</scope>
    <source>
        <strain evidence="4 5">EAF2021</strain>
    </source>
</reference>
<dbReference type="Gene3D" id="1.10.418.10">
    <property type="entry name" value="Calponin-like domain"/>
    <property type="match status" value="2"/>
</dbReference>
<feature type="compositionally biased region" description="Basic and acidic residues" evidence="2">
    <location>
        <begin position="417"/>
        <end position="430"/>
    </location>
</feature>
<evidence type="ECO:0000313" key="5">
    <source>
        <dbReference type="Proteomes" id="UP001470230"/>
    </source>
</evidence>
<dbReference type="Pfam" id="PF00307">
    <property type="entry name" value="CH"/>
    <property type="match status" value="1"/>
</dbReference>
<dbReference type="SUPFAM" id="SSF47576">
    <property type="entry name" value="Calponin-homology domain, CH-domain"/>
    <property type="match status" value="1"/>
</dbReference>